<dbReference type="OrthoDB" id="2880777at2759"/>
<proteinExistence type="predicted"/>
<evidence type="ECO:0000313" key="3">
    <source>
        <dbReference type="Proteomes" id="UP000076154"/>
    </source>
</evidence>
<keyword evidence="3" id="KW-1185">Reference proteome</keyword>
<reference evidence="2" key="1">
    <citation type="submission" date="2018-04" db="EMBL/GenBank/DDBJ databases">
        <title>Whole genome sequencing of Hypsizygus marmoreus.</title>
        <authorList>
            <person name="Choi I.-G."/>
            <person name="Min B."/>
            <person name="Kim J.-G."/>
            <person name="Kim S."/>
            <person name="Oh Y.-L."/>
            <person name="Kong W.-S."/>
            <person name="Park H."/>
            <person name="Jeong J."/>
            <person name="Song E.-S."/>
        </authorList>
    </citation>
    <scope>NUCLEOTIDE SEQUENCE [LARGE SCALE GENOMIC DNA]</scope>
    <source>
        <strain evidence="2">51987-8</strain>
    </source>
</reference>
<accession>A0A369JAH3</accession>
<dbReference type="Proteomes" id="UP000076154">
    <property type="component" value="Unassembled WGS sequence"/>
</dbReference>
<feature type="region of interest" description="Disordered" evidence="1">
    <location>
        <begin position="67"/>
        <end position="95"/>
    </location>
</feature>
<name>A0A369JAH3_HYPMA</name>
<sequence length="315" mass="35069">MEGAFSPSLVLQANAIQWAKKSHRSERQPHQAVTLTSTRPALRVVPLLVDESATENQVEILSTTNLETDVTSSKTPPRRMGEKPVKPKQKRRHGRKNIMDAEVRKAILEQDKWTGEVTATWVECLGCENPIVLDRRREFYTYGWDKHKKTCGGIPLEDKPIEPEETGRPKRGTKRSEACASDLVEEPEGGMSATPESLDAGDSMMDSQSTTASPEYSGQQSSHAEDTGRYASPLRPWLCGPGVPPVPQNVAFDCERTSSNRYLEFNCTDIQTKSYWMEAPFAPNPPPSPVPAGPTSYRYSMRYELMSGFIGKLHG</sequence>
<feature type="compositionally biased region" description="Basic and acidic residues" evidence="1">
    <location>
        <begin position="156"/>
        <end position="168"/>
    </location>
</feature>
<dbReference type="EMBL" id="LUEZ02000084">
    <property type="protein sequence ID" value="RDB19099.1"/>
    <property type="molecule type" value="Genomic_DNA"/>
</dbReference>
<dbReference type="InParanoid" id="A0A369JAH3"/>
<protein>
    <submittedName>
        <fullName evidence="2">Uncharacterized protein</fullName>
    </submittedName>
</protein>
<evidence type="ECO:0000256" key="1">
    <source>
        <dbReference type="SAM" id="MobiDB-lite"/>
    </source>
</evidence>
<gene>
    <name evidence="2" type="ORF">Hypma_014251</name>
</gene>
<feature type="compositionally biased region" description="Basic residues" evidence="1">
    <location>
        <begin position="86"/>
        <end position="95"/>
    </location>
</feature>
<comment type="caution">
    <text evidence="2">The sequence shown here is derived from an EMBL/GenBank/DDBJ whole genome shotgun (WGS) entry which is preliminary data.</text>
</comment>
<dbReference type="AlphaFoldDB" id="A0A369JAH3"/>
<organism evidence="2 3">
    <name type="scientific">Hypsizygus marmoreus</name>
    <name type="common">White beech mushroom</name>
    <name type="synonym">Agaricus marmoreus</name>
    <dbReference type="NCBI Taxonomy" id="39966"/>
    <lineage>
        <taxon>Eukaryota</taxon>
        <taxon>Fungi</taxon>
        <taxon>Dikarya</taxon>
        <taxon>Basidiomycota</taxon>
        <taxon>Agaricomycotina</taxon>
        <taxon>Agaricomycetes</taxon>
        <taxon>Agaricomycetidae</taxon>
        <taxon>Agaricales</taxon>
        <taxon>Tricholomatineae</taxon>
        <taxon>Lyophyllaceae</taxon>
        <taxon>Hypsizygus</taxon>
    </lineage>
</organism>
<feature type="region of interest" description="Disordered" evidence="1">
    <location>
        <begin position="151"/>
        <end position="229"/>
    </location>
</feature>
<evidence type="ECO:0000313" key="2">
    <source>
        <dbReference type="EMBL" id="RDB19099.1"/>
    </source>
</evidence>
<feature type="compositionally biased region" description="Polar residues" evidence="1">
    <location>
        <begin position="205"/>
        <end position="222"/>
    </location>
</feature>